<dbReference type="Proteomes" id="UP000004030">
    <property type="component" value="Unassembled WGS sequence"/>
</dbReference>
<dbReference type="InterPro" id="IPR001173">
    <property type="entry name" value="Glyco_trans_2-like"/>
</dbReference>
<dbReference type="EMBL" id="AGFM01000064">
    <property type="protein sequence ID" value="EHJ59016.1"/>
    <property type="molecule type" value="Genomic_DNA"/>
</dbReference>
<dbReference type="AlphaFoldDB" id="G6EIS4"/>
<dbReference type="Gene3D" id="3.90.550.10">
    <property type="entry name" value="Spore Coat Polysaccharide Biosynthesis Protein SpsA, Chain A"/>
    <property type="match status" value="1"/>
</dbReference>
<dbReference type="GO" id="GO:0005886">
    <property type="term" value="C:plasma membrane"/>
    <property type="evidence" value="ECO:0007669"/>
    <property type="project" value="UniProtKB-SubCell"/>
</dbReference>
<dbReference type="PATRIC" id="fig|1088721.3.peg.4183"/>
<feature type="domain" description="Glycosyltransferase 2-like" evidence="6">
    <location>
        <begin position="5"/>
        <end position="156"/>
    </location>
</feature>
<dbReference type="eggNOG" id="COG1215">
    <property type="taxonomic scope" value="Bacteria"/>
</dbReference>
<name>G6EIS4_9SPHN</name>
<dbReference type="PANTHER" id="PTHR43646">
    <property type="entry name" value="GLYCOSYLTRANSFERASE"/>
    <property type="match status" value="1"/>
</dbReference>
<keyword evidence="2" id="KW-1003">Cell membrane</keyword>
<dbReference type="SUPFAM" id="SSF53448">
    <property type="entry name" value="Nucleotide-diphospho-sugar transferases"/>
    <property type="match status" value="1"/>
</dbReference>
<dbReference type="KEGG" id="npn:JI59_03195"/>
<evidence type="ECO:0000256" key="5">
    <source>
        <dbReference type="ARBA" id="ARBA00023136"/>
    </source>
</evidence>
<dbReference type="STRING" id="1088721.JI59_03195"/>
<evidence type="ECO:0000313" key="8">
    <source>
        <dbReference type="Proteomes" id="UP000004030"/>
    </source>
</evidence>
<evidence type="ECO:0000256" key="2">
    <source>
        <dbReference type="ARBA" id="ARBA00022475"/>
    </source>
</evidence>
<keyword evidence="3" id="KW-0328">Glycosyltransferase</keyword>
<dbReference type="InterPro" id="IPR029044">
    <property type="entry name" value="Nucleotide-diphossugar_trans"/>
</dbReference>
<dbReference type="CDD" id="cd00761">
    <property type="entry name" value="Glyco_tranf_GTA_type"/>
    <property type="match status" value="1"/>
</dbReference>
<evidence type="ECO:0000313" key="7">
    <source>
        <dbReference type="EMBL" id="EHJ59016.1"/>
    </source>
</evidence>
<proteinExistence type="predicted"/>
<evidence type="ECO:0000256" key="4">
    <source>
        <dbReference type="ARBA" id="ARBA00022679"/>
    </source>
</evidence>
<dbReference type="Pfam" id="PF00535">
    <property type="entry name" value="Glycos_transf_2"/>
    <property type="match status" value="1"/>
</dbReference>
<keyword evidence="4 7" id="KW-0808">Transferase</keyword>
<accession>G6EIS4</accession>
<dbReference type="GO" id="GO:0016757">
    <property type="term" value="F:glycosyltransferase activity"/>
    <property type="evidence" value="ECO:0007669"/>
    <property type="project" value="UniProtKB-KW"/>
</dbReference>
<evidence type="ECO:0000256" key="1">
    <source>
        <dbReference type="ARBA" id="ARBA00004236"/>
    </source>
</evidence>
<dbReference type="OrthoDB" id="8455661at2"/>
<evidence type="ECO:0000256" key="3">
    <source>
        <dbReference type="ARBA" id="ARBA00022676"/>
    </source>
</evidence>
<keyword evidence="8" id="KW-1185">Reference proteome</keyword>
<evidence type="ECO:0000259" key="6">
    <source>
        <dbReference type="Pfam" id="PF00535"/>
    </source>
</evidence>
<organism evidence="7 8">
    <name type="scientific">Novosphingobium pentaromativorans US6-1</name>
    <dbReference type="NCBI Taxonomy" id="1088721"/>
    <lineage>
        <taxon>Bacteria</taxon>
        <taxon>Pseudomonadati</taxon>
        <taxon>Pseudomonadota</taxon>
        <taxon>Alphaproteobacteria</taxon>
        <taxon>Sphingomonadales</taxon>
        <taxon>Sphingomonadaceae</taxon>
        <taxon>Novosphingobium</taxon>
    </lineage>
</organism>
<dbReference type="RefSeq" id="WP_007015153.1">
    <property type="nucleotide sequence ID" value="NZ_AGFM01000064.1"/>
</dbReference>
<sequence>MSKVTVILPFFNEQGWIGPTVESLAAQGDRHFRLLLVDNGSIDDGAMEAARSGQSLGDRFQIVACNIPGKINAMQAGLALVDTPLVAICDADTFYPPDYIERIIAIFEGDPAAAAVMAIDLYAPRPDPASRERVEFIMHKSRRFADKCHAGGYAQAFRTDWLRAAGGFDTGLWPYVLEDHEVVHRVGRFGHSVYHPDHVCFPSERRTSRDSVSWTRWERLLYRYMPSTGMDWYFYRFLAHRLRSRKSLGTALRQKTW</sequence>
<reference evidence="7 8" key="1">
    <citation type="journal article" date="2012" name="J. Bacteriol.">
        <title>Genome sequence of benzo(a)pyrene-degrading bacterium Novosphingobium pentaromativorans US6-1.</title>
        <authorList>
            <person name="Luo Y.R."/>
            <person name="Kang S.G."/>
            <person name="Kim S.J."/>
            <person name="Kim M.R."/>
            <person name="Li N."/>
            <person name="Lee J.H."/>
            <person name="Kwon K.K."/>
        </authorList>
    </citation>
    <scope>NUCLEOTIDE SEQUENCE [LARGE SCALE GENOMIC DNA]</scope>
    <source>
        <strain evidence="7 8">US6-1</strain>
    </source>
</reference>
<comment type="subcellular location">
    <subcellularLocation>
        <location evidence="1">Cell membrane</location>
    </subcellularLocation>
</comment>
<dbReference type="PANTHER" id="PTHR43646:SF2">
    <property type="entry name" value="GLYCOSYLTRANSFERASE 2-LIKE DOMAIN-CONTAINING PROTEIN"/>
    <property type="match status" value="1"/>
</dbReference>
<protein>
    <submittedName>
        <fullName evidence="7">Glycosyl transferase, putative</fullName>
    </submittedName>
</protein>
<gene>
    <name evidence="7" type="ORF">NSU_4245</name>
</gene>
<comment type="caution">
    <text evidence="7">The sequence shown here is derived from an EMBL/GenBank/DDBJ whole genome shotgun (WGS) entry which is preliminary data.</text>
</comment>
<keyword evidence="5" id="KW-0472">Membrane</keyword>